<dbReference type="Gene3D" id="3.20.20.80">
    <property type="entry name" value="Glycosidases"/>
    <property type="match status" value="1"/>
</dbReference>
<evidence type="ECO:0000256" key="6">
    <source>
        <dbReference type="RuleBase" id="RU000489"/>
    </source>
</evidence>
<dbReference type="Proteomes" id="UP000326396">
    <property type="component" value="Linkage Group LG17"/>
</dbReference>
<dbReference type="InterPro" id="IPR029070">
    <property type="entry name" value="Chitinase_insertion_sf"/>
</dbReference>
<proteinExistence type="inferred from homology"/>
<dbReference type="PROSITE" id="PS51910">
    <property type="entry name" value="GH18_2"/>
    <property type="match status" value="1"/>
</dbReference>
<dbReference type="CDD" id="cd02879">
    <property type="entry name" value="GH18_plant_chitinase_class_V"/>
    <property type="match status" value="1"/>
</dbReference>
<organism evidence="8 9">
    <name type="scientific">Mikania micrantha</name>
    <name type="common">bitter vine</name>
    <dbReference type="NCBI Taxonomy" id="192012"/>
    <lineage>
        <taxon>Eukaryota</taxon>
        <taxon>Viridiplantae</taxon>
        <taxon>Streptophyta</taxon>
        <taxon>Embryophyta</taxon>
        <taxon>Tracheophyta</taxon>
        <taxon>Spermatophyta</taxon>
        <taxon>Magnoliopsida</taxon>
        <taxon>eudicotyledons</taxon>
        <taxon>Gunneridae</taxon>
        <taxon>Pentapetalae</taxon>
        <taxon>asterids</taxon>
        <taxon>campanulids</taxon>
        <taxon>Asterales</taxon>
        <taxon>Asteraceae</taxon>
        <taxon>Asteroideae</taxon>
        <taxon>Heliantheae alliance</taxon>
        <taxon>Eupatorieae</taxon>
        <taxon>Mikania</taxon>
    </lineage>
</organism>
<dbReference type="InterPro" id="IPR011583">
    <property type="entry name" value="Chitinase_II/V-like_cat"/>
</dbReference>
<dbReference type="GO" id="GO:0006032">
    <property type="term" value="P:chitin catabolic process"/>
    <property type="evidence" value="ECO:0007669"/>
    <property type="project" value="TreeGrafter"/>
</dbReference>
<keyword evidence="5 6" id="KW-0326">Glycosidase</keyword>
<dbReference type="InterPro" id="IPR001579">
    <property type="entry name" value="Glyco_hydro_18_chit_AS"/>
</dbReference>
<dbReference type="InterPro" id="IPR001223">
    <property type="entry name" value="Glyco_hydro18_cat"/>
</dbReference>
<dbReference type="Gene3D" id="3.10.50.10">
    <property type="match status" value="1"/>
</dbReference>
<dbReference type="InterPro" id="IPR043502">
    <property type="entry name" value="DNA/RNA_pol_sf"/>
</dbReference>
<dbReference type="OrthoDB" id="2014122at2759"/>
<dbReference type="InterPro" id="IPR017853">
    <property type="entry name" value="GH"/>
</dbReference>
<evidence type="ECO:0000256" key="2">
    <source>
        <dbReference type="ARBA" id="ARBA00022729"/>
    </source>
</evidence>
<name>A0A5N6NVK0_9ASTR</name>
<comment type="caution">
    <text evidence="8">The sequence shown here is derived from an EMBL/GenBank/DDBJ whole genome shotgun (WGS) entry which is preliminary data.</text>
</comment>
<evidence type="ECO:0000256" key="4">
    <source>
        <dbReference type="ARBA" id="ARBA00023180"/>
    </source>
</evidence>
<keyword evidence="3 6" id="KW-0378">Hydrolase</keyword>
<dbReference type="Pfam" id="PF00704">
    <property type="entry name" value="Glyco_hydro_18"/>
    <property type="match status" value="1"/>
</dbReference>
<sequence length="957" mass="107694">MFQFHSPSIESSSDLRQQEEVCSPSAEAINLETTFPRENQPTTVQIQNPKELPEIQLEVVLPNLESLNMDEASQLNVIPRTRIHNTHQVENIIGNVEEGVRTRSSMHEANVCLFSCFLSQIEPKKVTEALKDNSLVEAMQEELLQFQRQGVWKTCPLPKGKYAIGTKWVFRNKKDDKGVVIKNKARLVVQGYTQEEGIDYDEVFAPVARIEAIRIFLAFAAAKDFKVFQMDVKSAFLYGKIDEEVYVCQPPGFEDPKFPDHVCKLDKALYGLHQAPRKWYETLSSFLLANNFKRGTIDKTLFFNKSNQHIMLVQIYVDDIIFGSTNESLCKDFESLMKSKFEMSSMGELTFFLGLQVKQTSTGIFISQSKYVKDSLERFKLSDCKALGTPMSKTTSLSPDLEGEDVDQHQYRAMIGSLMYLTASRPDIMFATCVCARFQANPKISHMLAVKRIFRYLKGALSLGLWYPRNEDFQFLAYTDSDYGGCNISKKSTSGGCQFLGSRIVSWQCKKQSCVSTSTAEAEYIAASSCCAQVIWIQNQMKDYGIDLFNTPIQIDNSSAISITNNPVKHSKTKHIDIRYHFIRDCAEKKLIHLVKVDSEHNLADLFTKAFDEGRFRAMAQPIKGVYWPSWAAGDIPPANIQTTNFTHIYYAFLIPNAQTFEFDIDEATSQALTTFTNTLHQKDPPVKTLFSVGGGGSGSEIFNNMALTSDSRSRFISSAIKVAQDNNFDGVDLDWEYPTTQIDMDNLGLLLAEWCEAVNQDAVTTGKPVLLLSAATYYKPVIPWDIAHTFPVASMNQNLDWINVMCYDYHGSWDNNPSVTGTLAALNDTINGTVSTSDGLQSWIAAGMQREKLVMGLPLYGRSWVLENPDVNGIGAPAVYRPGFDDSMSYAQVEASNADNNATVVFDEETVSVYSVAGTTWISYDDERSIQRKVEYARDQNIGGYFFWQILGDLNY</sequence>
<dbReference type="AlphaFoldDB" id="A0A5N6NVK0"/>
<evidence type="ECO:0000256" key="1">
    <source>
        <dbReference type="ARBA" id="ARBA00008682"/>
    </source>
</evidence>
<evidence type="ECO:0000313" key="8">
    <source>
        <dbReference type="EMBL" id="KAD5318309.1"/>
    </source>
</evidence>
<evidence type="ECO:0000313" key="9">
    <source>
        <dbReference type="Proteomes" id="UP000326396"/>
    </source>
</evidence>
<evidence type="ECO:0000259" key="7">
    <source>
        <dbReference type="PROSITE" id="PS51910"/>
    </source>
</evidence>
<feature type="domain" description="GH18" evidence="7">
    <location>
        <begin position="622"/>
        <end position="957"/>
    </location>
</feature>
<keyword evidence="4" id="KW-0325">Glycoprotein</keyword>
<dbReference type="InterPro" id="IPR013103">
    <property type="entry name" value="RVT_2"/>
</dbReference>
<dbReference type="GO" id="GO:0008061">
    <property type="term" value="F:chitin binding"/>
    <property type="evidence" value="ECO:0007669"/>
    <property type="project" value="InterPro"/>
</dbReference>
<accession>A0A5N6NVK0</accession>
<dbReference type="GO" id="GO:0005975">
    <property type="term" value="P:carbohydrate metabolic process"/>
    <property type="evidence" value="ECO:0007669"/>
    <property type="project" value="InterPro"/>
</dbReference>
<dbReference type="InterPro" id="IPR050314">
    <property type="entry name" value="Glycosyl_Hydrlase_18"/>
</dbReference>
<dbReference type="PANTHER" id="PTHR11177">
    <property type="entry name" value="CHITINASE"/>
    <property type="match status" value="1"/>
</dbReference>
<reference evidence="8 9" key="1">
    <citation type="submission" date="2019-05" db="EMBL/GenBank/DDBJ databases">
        <title>Mikania micrantha, genome provides insights into the molecular mechanism of rapid growth.</title>
        <authorList>
            <person name="Liu B."/>
        </authorList>
    </citation>
    <scope>NUCLEOTIDE SEQUENCE [LARGE SCALE GENOMIC DNA]</scope>
    <source>
        <strain evidence="8">NLD-2019</strain>
        <tissue evidence="8">Leaf</tissue>
    </source>
</reference>
<dbReference type="SUPFAM" id="SSF51445">
    <property type="entry name" value="(Trans)glycosidases"/>
    <property type="match status" value="1"/>
</dbReference>
<protein>
    <recommendedName>
        <fullName evidence="7">GH18 domain-containing protein</fullName>
    </recommendedName>
</protein>
<dbReference type="EMBL" id="SZYD01000009">
    <property type="protein sequence ID" value="KAD5318309.1"/>
    <property type="molecule type" value="Genomic_DNA"/>
</dbReference>
<evidence type="ECO:0000256" key="3">
    <source>
        <dbReference type="ARBA" id="ARBA00022801"/>
    </source>
</evidence>
<gene>
    <name evidence="8" type="ORF">E3N88_18255</name>
</gene>
<dbReference type="FunFam" id="3.10.50.10:FF:000003">
    <property type="entry name" value="Class V chitinase CHIT5b"/>
    <property type="match status" value="1"/>
</dbReference>
<dbReference type="SUPFAM" id="SSF56672">
    <property type="entry name" value="DNA/RNA polymerases"/>
    <property type="match status" value="1"/>
</dbReference>
<dbReference type="SUPFAM" id="SSF54556">
    <property type="entry name" value="Chitinase insertion domain"/>
    <property type="match status" value="1"/>
</dbReference>
<dbReference type="SMART" id="SM00636">
    <property type="entry name" value="Glyco_18"/>
    <property type="match status" value="1"/>
</dbReference>
<keyword evidence="2" id="KW-0732">Signal</keyword>
<dbReference type="PANTHER" id="PTHR11177:SF396">
    <property type="entry name" value="NOD FACTOR HYDROLASE PROTEIN 1"/>
    <property type="match status" value="1"/>
</dbReference>
<dbReference type="GO" id="GO:0004568">
    <property type="term" value="F:chitinase activity"/>
    <property type="evidence" value="ECO:0007669"/>
    <property type="project" value="TreeGrafter"/>
</dbReference>
<dbReference type="CDD" id="cd09272">
    <property type="entry name" value="RNase_HI_RT_Ty1"/>
    <property type="match status" value="1"/>
</dbReference>
<dbReference type="PROSITE" id="PS01095">
    <property type="entry name" value="GH18_1"/>
    <property type="match status" value="1"/>
</dbReference>
<dbReference type="Pfam" id="PF07727">
    <property type="entry name" value="RVT_2"/>
    <property type="match status" value="1"/>
</dbReference>
<evidence type="ECO:0000256" key="5">
    <source>
        <dbReference type="ARBA" id="ARBA00023295"/>
    </source>
</evidence>
<keyword evidence="9" id="KW-1185">Reference proteome</keyword>
<dbReference type="GO" id="GO:0005576">
    <property type="term" value="C:extracellular region"/>
    <property type="evidence" value="ECO:0007669"/>
    <property type="project" value="TreeGrafter"/>
</dbReference>
<comment type="similarity">
    <text evidence="1">Belongs to the glycosyl hydrolase 18 family. Chitinase class V subfamily.</text>
</comment>